<organism evidence="1 2">
    <name type="scientific">Solanum pinnatisectum</name>
    <name type="common">tansyleaf nightshade</name>
    <dbReference type="NCBI Taxonomy" id="50273"/>
    <lineage>
        <taxon>Eukaryota</taxon>
        <taxon>Viridiplantae</taxon>
        <taxon>Streptophyta</taxon>
        <taxon>Embryophyta</taxon>
        <taxon>Tracheophyta</taxon>
        <taxon>Spermatophyta</taxon>
        <taxon>Magnoliopsida</taxon>
        <taxon>eudicotyledons</taxon>
        <taxon>Gunneridae</taxon>
        <taxon>Pentapetalae</taxon>
        <taxon>asterids</taxon>
        <taxon>lamiids</taxon>
        <taxon>Solanales</taxon>
        <taxon>Solanaceae</taxon>
        <taxon>Solanoideae</taxon>
        <taxon>Solaneae</taxon>
        <taxon>Solanum</taxon>
    </lineage>
</organism>
<dbReference type="EMBL" id="JAWPEI010000003">
    <property type="protein sequence ID" value="KAK4731278.1"/>
    <property type="molecule type" value="Genomic_DNA"/>
</dbReference>
<sequence length="75" mass="8687">MTIVPNEVERVRYFVRGLTFSIGFYVFREAREWASVQSTVSTTKEAELIVLEEFRETKRDRSSGKFFGASSRSRG</sequence>
<proteinExistence type="predicted"/>
<evidence type="ECO:0000313" key="1">
    <source>
        <dbReference type="EMBL" id="KAK4731278.1"/>
    </source>
</evidence>
<accession>A0AAV9M0N7</accession>
<evidence type="ECO:0000313" key="2">
    <source>
        <dbReference type="Proteomes" id="UP001311915"/>
    </source>
</evidence>
<reference evidence="1 2" key="1">
    <citation type="submission" date="2023-10" db="EMBL/GenBank/DDBJ databases">
        <title>Genome-Wide Identification Analysis in wild type Solanum Pinnatisectum Reveals Some Genes Defensing Phytophthora Infestans.</title>
        <authorList>
            <person name="Sun C."/>
        </authorList>
    </citation>
    <scope>NUCLEOTIDE SEQUENCE [LARGE SCALE GENOMIC DNA]</scope>
    <source>
        <strain evidence="1">LQN</strain>
        <tissue evidence="1">Leaf</tissue>
    </source>
</reference>
<dbReference type="AlphaFoldDB" id="A0AAV9M0N7"/>
<comment type="caution">
    <text evidence="1">The sequence shown here is derived from an EMBL/GenBank/DDBJ whole genome shotgun (WGS) entry which is preliminary data.</text>
</comment>
<gene>
    <name evidence="1" type="ORF">R3W88_024266</name>
</gene>
<name>A0AAV9M0N7_9SOLN</name>
<protein>
    <submittedName>
        <fullName evidence="1">Uncharacterized protein</fullName>
    </submittedName>
</protein>
<dbReference type="Proteomes" id="UP001311915">
    <property type="component" value="Unassembled WGS sequence"/>
</dbReference>
<keyword evidence="2" id="KW-1185">Reference proteome</keyword>